<dbReference type="Proteomes" id="UP000321183">
    <property type="component" value="Chromosome"/>
</dbReference>
<gene>
    <name evidence="2" type="ORF">RAS_09620</name>
</gene>
<accession>A0A510G7U6</accession>
<reference evidence="2 3" key="1">
    <citation type="submission" date="2019-04" db="EMBL/GenBank/DDBJ databases">
        <title>Draft genome sequence of Rickettsia asiatica Maytaro1284.</title>
        <authorList>
            <person name="Thu M."/>
            <person name="Qiu Y."/>
            <person name="Nakao R."/>
        </authorList>
    </citation>
    <scope>NUCLEOTIDE SEQUENCE [LARGE SCALE GENOMIC DNA]</scope>
    <source>
        <strain evidence="2 3">Maytaro1284</strain>
    </source>
</reference>
<evidence type="ECO:0000313" key="2">
    <source>
        <dbReference type="EMBL" id="BBJ31853.1"/>
    </source>
</evidence>
<keyword evidence="3" id="KW-1185">Reference proteome</keyword>
<feature type="region of interest" description="Disordered" evidence="1">
    <location>
        <begin position="14"/>
        <end position="56"/>
    </location>
</feature>
<organism evidence="2 3">
    <name type="scientific">Rickettsia asiatica</name>
    <dbReference type="NCBI Taxonomy" id="238800"/>
    <lineage>
        <taxon>Bacteria</taxon>
        <taxon>Pseudomonadati</taxon>
        <taxon>Pseudomonadota</taxon>
        <taxon>Alphaproteobacteria</taxon>
        <taxon>Rickettsiales</taxon>
        <taxon>Rickettsiaceae</taxon>
        <taxon>Rickettsieae</taxon>
        <taxon>Rickettsia</taxon>
        <taxon>spotted fever group</taxon>
    </lineage>
</organism>
<dbReference type="AlphaFoldDB" id="A0A510G7U6"/>
<protein>
    <submittedName>
        <fullName evidence="2">Uncharacterized protein</fullName>
    </submittedName>
</protein>
<dbReference type="EMBL" id="AP019563">
    <property type="protein sequence ID" value="BBJ31853.1"/>
    <property type="molecule type" value="Genomic_DNA"/>
</dbReference>
<sequence>MIYNFMRYLKENLSSNSSINTPEEGIKNAAEDNKLKSSINTPERVEPLEASTNKSF</sequence>
<evidence type="ECO:0000313" key="3">
    <source>
        <dbReference type="Proteomes" id="UP000321183"/>
    </source>
</evidence>
<evidence type="ECO:0000256" key="1">
    <source>
        <dbReference type="SAM" id="MobiDB-lite"/>
    </source>
</evidence>
<name>A0A510G7U6_9RICK</name>
<feature type="compositionally biased region" description="Basic and acidic residues" evidence="1">
    <location>
        <begin position="24"/>
        <end position="35"/>
    </location>
</feature>
<proteinExistence type="predicted"/>
<dbReference type="KEGG" id="ras:RAS_09620"/>